<organism evidence="1 2">
    <name type="scientific">Trichinella pseudospiralis</name>
    <name type="common">Parasitic roundworm</name>
    <dbReference type="NCBI Taxonomy" id="6337"/>
    <lineage>
        <taxon>Eukaryota</taxon>
        <taxon>Metazoa</taxon>
        <taxon>Ecdysozoa</taxon>
        <taxon>Nematoda</taxon>
        <taxon>Enoplea</taxon>
        <taxon>Dorylaimia</taxon>
        <taxon>Trichinellida</taxon>
        <taxon>Trichinellidae</taxon>
        <taxon>Trichinella</taxon>
    </lineage>
</organism>
<comment type="caution">
    <text evidence="1">The sequence shown here is derived from an EMBL/GenBank/DDBJ whole genome shotgun (WGS) entry which is preliminary data.</text>
</comment>
<name>A0A0V1FTL2_TRIPS</name>
<evidence type="ECO:0000313" key="2">
    <source>
        <dbReference type="Proteomes" id="UP000054995"/>
    </source>
</evidence>
<keyword evidence="2" id="KW-1185">Reference proteome</keyword>
<evidence type="ECO:0000313" key="1">
    <source>
        <dbReference type="EMBL" id="KRY89382.1"/>
    </source>
</evidence>
<dbReference type="Proteomes" id="UP000054995">
    <property type="component" value="Unassembled WGS sequence"/>
</dbReference>
<protein>
    <submittedName>
        <fullName evidence="1">Uncharacterized protein</fullName>
    </submittedName>
</protein>
<reference evidence="1 2" key="1">
    <citation type="submission" date="2015-01" db="EMBL/GenBank/DDBJ databases">
        <title>Evolution of Trichinella species and genotypes.</title>
        <authorList>
            <person name="Korhonen P.K."/>
            <person name="Edoardo P."/>
            <person name="Giuseppe L.R."/>
            <person name="Gasser R.B."/>
        </authorList>
    </citation>
    <scope>NUCLEOTIDE SEQUENCE [LARGE SCALE GENOMIC DNA]</scope>
    <source>
        <strain evidence="1">ISS470</strain>
    </source>
</reference>
<gene>
    <name evidence="1" type="ORF">T4D_16837</name>
</gene>
<proteinExistence type="predicted"/>
<dbReference type="EMBL" id="JYDT01000032">
    <property type="protein sequence ID" value="KRY89382.1"/>
    <property type="molecule type" value="Genomic_DNA"/>
</dbReference>
<sequence>MIVYETNNCIRKRRERKRSIISCLKLATTLHIKEYVKIGEIGFTKGKIVLSSSNANRNERKENLHTGLILVFGINIRNDGLQQKAYEDGKI</sequence>
<accession>A0A0V1FTL2</accession>
<dbReference type="AlphaFoldDB" id="A0A0V1FTL2"/>